<protein>
    <submittedName>
        <fullName evidence="2">Uncharacterized protein</fullName>
    </submittedName>
</protein>
<keyword evidence="3" id="KW-1185">Reference proteome</keyword>
<evidence type="ECO:0000313" key="2">
    <source>
        <dbReference type="EMBL" id="TFK20259.1"/>
    </source>
</evidence>
<accession>A0A5C3KJ10</accession>
<evidence type="ECO:0000313" key="3">
    <source>
        <dbReference type="Proteomes" id="UP000307440"/>
    </source>
</evidence>
<keyword evidence="1" id="KW-1133">Transmembrane helix</keyword>
<dbReference type="AlphaFoldDB" id="A0A5C3KJ10"/>
<sequence length="152" mass="17690">MPHNRQRFHKIANHRNSFRQHRSSGIWVRRQPAFFCLIYNGFYKLRKLRVLPFIPNTWFTRTGFRANDSTNVIFYDLSCLGFRMYNSNFTYYLLTMLSLSCHAFAHTMLLDSDLLACIRTSQLAGAWKSSSTLGGSVNHILQRTASRVARCS</sequence>
<dbReference type="Proteomes" id="UP000307440">
    <property type="component" value="Unassembled WGS sequence"/>
</dbReference>
<evidence type="ECO:0000256" key="1">
    <source>
        <dbReference type="SAM" id="Phobius"/>
    </source>
</evidence>
<name>A0A5C3KJ10_COPMA</name>
<organism evidence="2 3">
    <name type="scientific">Coprinopsis marcescibilis</name>
    <name type="common">Agaric fungus</name>
    <name type="synonym">Psathyrella marcescibilis</name>
    <dbReference type="NCBI Taxonomy" id="230819"/>
    <lineage>
        <taxon>Eukaryota</taxon>
        <taxon>Fungi</taxon>
        <taxon>Dikarya</taxon>
        <taxon>Basidiomycota</taxon>
        <taxon>Agaricomycotina</taxon>
        <taxon>Agaricomycetes</taxon>
        <taxon>Agaricomycetidae</taxon>
        <taxon>Agaricales</taxon>
        <taxon>Agaricineae</taxon>
        <taxon>Psathyrellaceae</taxon>
        <taxon>Coprinopsis</taxon>
    </lineage>
</organism>
<reference evidence="2 3" key="1">
    <citation type="journal article" date="2019" name="Nat. Ecol. Evol.">
        <title>Megaphylogeny resolves global patterns of mushroom evolution.</title>
        <authorList>
            <person name="Varga T."/>
            <person name="Krizsan K."/>
            <person name="Foldi C."/>
            <person name="Dima B."/>
            <person name="Sanchez-Garcia M."/>
            <person name="Sanchez-Ramirez S."/>
            <person name="Szollosi G.J."/>
            <person name="Szarkandi J.G."/>
            <person name="Papp V."/>
            <person name="Albert L."/>
            <person name="Andreopoulos W."/>
            <person name="Angelini C."/>
            <person name="Antonin V."/>
            <person name="Barry K.W."/>
            <person name="Bougher N.L."/>
            <person name="Buchanan P."/>
            <person name="Buyck B."/>
            <person name="Bense V."/>
            <person name="Catcheside P."/>
            <person name="Chovatia M."/>
            <person name="Cooper J."/>
            <person name="Damon W."/>
            <person name="Desjardin D."/>
            <person name="Finy P."/>
            <person name="Geml J."/>
            <person name="Haridas S."/>
            <person name="Hughes K."/>
            <person name="Justo A."/>
            <person name="Karasinski D."/>
            <person name="Kautmanova I."/>
            <person name="Kiss B."/>
            <person name="Kocsube S."/>
            <person name="Kotiranta H."/>
            <person name="LaButti K.M."/>
            <person name="Lechner B.E."/>
            <person name="Liimatainen K."/>
            <person name="Lipzen A."/>
            <person name="Lukacs Z."/>
            <person name="Mihaltcheva S."/>
            <person name="Morgado L.N."/>
            <person name="Niskanen T."/>
            <person name="Noordeloos M.E."/>
            <person name="Ohm R.A."/>
            <person name="Ortiz-Santana B."/>
            <person name="Ovrebo C."/>
            <person name="Racz N."/>
            <person name="Riley R."/>
            <person name="Savchenko A."/>
            <person name="Shiryaev A."/>
            <person name="Soop K."/>
            <person name="Spirin V."/>
            <person name="Szebenyi C."/>
            <person name="Tomsovsky M."/>
            <person name="Tulloss R.E."/>
            <person name="Uehling J."/>
            <person name="Grigoriev I.V."/>
            <person name="Vagvolgyi C."/>
            <person name="Papp T."/>
            <person name="Martin F.M."/>
            <person name="Miettinen O."/>
            <person name="Hibbett D.S."/>
            <person name="Nagy L.G."/>
        </authorList>
    </citation>
    <scope>NUCLEOTIDE SEQUENCE [LARGE SCALE GENOMIC DNA]</scope>
    <source>
        <strain evidence="2 3">CBS 121175</strain>
    </source>
</reference>
<gene>
    <name evidence="2" type="ORF">FA15DRAFT_136746</name>
</gene>
<feature type="transmembrane region" description="Helical" evidence="1">
    <location>
        <begin position="91"/>
        <end position="110"/>
    </location>
</feature>
<keyword evidence="1" id="KW-0472">Membrane</keyword>
<proteinExistence type="predicted"/>
<keyword evidence="1" id="KW-0812">Transmembrane</keyword>
<dbReference type="EMBL" id="ML210306">
    <property type="protein sequence ID" value="TFK20259.1"/>
    <property type="molecule type" value="Genomic_DNA"/>
</dbReference>